<dbReference type="Pfam" id="PF03480">
    <property type="entry name" value="DctP"/>
    <property type="match status" value="1"/>
</dbReference>
<proteinExistence type="predicted"/>
<dbReference type="PANTHER" id="PTHR33376">
    <property type="match status" value="1"/>
</dbReference>
<dbReference type="NCBIfam" id="NF037995">
    <property type="entry name" value="TRAP_S1"/>
    <property type="match status" value="1"/>
</dbReference>
<dbReference type="InterPro" id="IPR038404">
    <property type="entry name" value="TRAP_DctP_sf"/>
</dbReference>
<protein>
    <recommendedName>
        <fullName evidence="5">TRAP-type C4-dicarboxylate transport system, substrate-binding protein</fullName>
    </recommendedName>
</protein>
<evidence type="ECO:0000313" key="4">
    <source>
        <dbReference type="Proteomes" id="UP000249590"/>
    </source>
</evidence>
<dbReference type="Proteomes" id="UP000249590">
    <property type="component" value="Unassembled WGS sequence"/>
</dbReference>
<reference evidence="3 4" key="1">
    <citation type="submission" date="2018-05" db="EMBL/GenBank/DDBJ databases">
        <title>Acuticoccus sediminis sp. nov., isolated from deep-sea sediment of Indian Ocean.</title>
        <authorList>
            <person name="Liu X."/>
            <person name="Lai Q."/>
            <person name="Du Y."/>
            <person name="Sun F."/>
            <person name="Zhang X."/>
            <person name="Wang S."/>
            <person name="Shao Z."/>
        </authorList>
    </citation>
    <scope>NUCLEOTIDE SEQUENCE [LARGE SCALE GENOMIC DNA]</scope>
    <source>
        <strain evidence="3 4">PTG4-2</strain>
    </source>
</reference>
<keyword evidence="4" id="KW-1185">Reference proteome</keyword>
<evidence type="ECO:0000313" key="3">
    <source>
        <dbReference type="EMBL" id="RAI02065.1"/>
    </source>
</evidence>
<organism evidence="3 4">
    <name type="scientific">Acuticoccus sediminis</name>
    <dbReference type="NCBI Taxonomy" id="2184697"/>
    <lineage>
        <taxon>Bacteria</taxon>
        <taxon>Pseudomonadati</taxon>
        <taxon>Pseudomonadota</taxon>
        <taxon>Alphaproteobacteria</taxon>
        <taxon>Hyphomicrobiales</taxon>
        <taxon>Amorphaceae</taxon>
        <taxon>Acuticoccus</taxon>
    </lineage>
</organism>
<sequence>MKLQSIATACLGLAAGALLFGTSAQAQDVRLRFAAPVPERHWILQNDLFPWAKKLEAESGGRLAIDIQPVGVFGTPDKYLELVESGVIDAAWFVPGYAPGQYPLTTAVELPFLFDTAAHASTTFWTLYEDGLLGDEYADVKPLALWMNVPYIIMTKNHPVKELSDLDGLKLRASGRMVGSVLEAIGATGVGMPASEMAEAIRLGVLNGTAFSHEAVEPFGIADQITDFNEIPVGSITHIVIMNKDKYESLPDDLKALIDENSGLVLSEQLGRSYDTADAHAREKYAGNDQYTTNEPSEALMSDLETAVAPVVESWKEEARAAGGDPDAILARIKELNGE</sequence>
<comment type="caution">
    <text evidence="3">The sequence shown here is derived from an EMBL/GenBank/DDBJ whole genome shotgun (WGS) entry which is preliminary data.</text>
</comment>
<feature type="chain" id="PRO_5032692745" description="TRAP-type C4-dicarboxylate transport system, substrate-binding protein" evidence="2">
    <location>
        <begin position="27"/>
        <end position="339"/>
    </location>
</feature>
<dbReference type="CDD" id="cd13665">
    <property type="entry name" value="PBP2_TRAP_Dctp3_4"/>
    <property type="match status" value="1"/>
</dbReference>
<dbReference type="OrthoDB" id="7822595at2"/>
<dbReference type="RefSeq" id="WP_111345368.1">
    <property type="nucleotide sequence ID" value="NZ_JAIWKD010000002.1"/>
</dbReference>
<dbReference type="PANTHER" id="PTHR33376:SF15">
    <property type="entry name" value="BLL6794 PROTEIN"/>
    <property type="match status" value="1"/>
</dbReference>
<feature type="signal peptide" evidence="2">
    <location>
        <begin position="1"/>
        <end position="26"/>
    </location>
</feature>
<gene>
    <name evidence="3" type="ORF">DLJ53_11855</name>
</gene>
<evidence type="ECO:0008006" key="5">
    <source>
        <dbReference type="Google" id="ProtNLM"/>
    </source>
</evidence>
<dbReference type="EMBL" id="QHHQ01000002">
    <property type="protein sequence ID" value="RAI02065.1"/>
    <property type="molecule type" value="Genomic_DNA"/>
</dbReference>
<name>A0A8B2NQ96_9HYPH</name>
<accession>A0A8B2NQ96</accession>
<dbReference type="InterPro" id="IPR018389">
    <property type="entry name" value="DctP_fam"/>
</dbReference>
<dbReference type="Gene3D" id="3.40.190.170">
    <property type="entry name" value="Bacterial extracellular solute-binding protein, family 7"/>
    <property type="match status" value="1"/>
</dbReference>
<evidence type="ECO:0000256" key="1">
    <source>
        <dbReference type="ARBA" id="ARBA00022729"/>
    </source>
</evidence>
<keyword evidence="1 2" id="KW-0732">Signal</keyword>
<dbReference type="AlphaFoldDB" id="A0A8B2NQ96"/>
<dbReference type="GO" id="GO:0055085">
    <property type="term" value="P:transmembrane transport"/>
    <property type="evidence" value="ECO:0007669"/>
    <property type="project" value="InterPro"/>
</dbReference>
<evidence type="ECO:0000256" key="2">
    <source>
        <dbReference type="SAM" id="SignalP"/>
    </source>
</evidence>